<dbReference type="AlphaFoldDB" id="A0A073CUW0"/>
<accession>A0A073CUW0</accession>
<name>A0A073CUW0_PLAA1</name>
<dbReference type="InterPro" id="IPR050228">
    <property type="entry name" value="Carboxylesterase_BioH"/>
</dbReference>
<dbReference type="PANTHER" id="PTHR43194:SF2">
    <property type="entry name" value="PEROXISOMAL MEMBRANE PROTEIN LPX1"/>
    <property type="match status" value="1"/>
</dbReference>
<organism evidence="2 3">
    <name type="scientific">Planktothrix agardhii (strain NIVA-CYA 126/8)</name>
    <dbReference type="NCBI Taxonomy" id="388467"/>
    <lineage>
        <taxon>Bacteria</taxon>
        <taxon>Bacillati</taxon>
        <taxon>Cyanobacteriota</taxon>
        <taxon>Cyanophyceae</taxon>
        <taxon>Oscillatoriophycideae</taxon>
        <taxon>Oscillatoriales</taxon>
        <taxon>Microcoleaceae</taxon>
        <taxon>Planktothrix</taxon>
    </lineage>
</organism>
<keyword evidence="2" id="KW-0378">Hydrolase</keyword>
<dbReference type="PANTHER" id="PTHR43194">
    <property type="entry name" value="HYDROLASE ALPHA/BETA FOLD FAMILY"/>
    <property type="match status" value="1"/>
</dbReference>
<dbReference type="InterPro" id="IPR029058">
    <property type="entry name" value="AB_hydrolase_fold"/>
</dbReference>
<dbReference type="eggNOG" id="COG2267">
    <property type="taxonomic scope" value="Bacteria"/>
</dbReference>
<gene>
    <name evidence="2" type="ORF">A19Y_2930</name>
</gene>
<dbReference type="Proteomes" id="UP000027395">
    <property type="component" value="Chromosome"/>
</dbReference>
<sequence length="281" mass="32194">MSITKNEIKVGSLDWFYRETNPETNDKIPVVFLHGLVSQSYSWLVILDELEKQGYKAIAPDWIGSGYSGKPDKRDFNYTPDAFIQGLGEFLKQLKIEKFYLVVQGFLGSMGLQYALRYPEQIEKLIILNTPISTSVKLPWKLQQMALPFVGDMITQDPLLVDRTLEGGSKYVIEDKVLEVYRSPFLKASAAGRSLLAILKNLRLKDAMIEIESGFKNWHRPTQIIWGLIDPWLNFTDVETFAKGISDIEIITLEKAGHYPQEHWPQEISQALILFLRKKVV</sequence>
<dbReference type="Pfam" id="PF00561">
    <property type="entry name" value="Abhydrolase_1"/>
    <property type="match status" value="1"/>
</dbReference>
<dbReference type="Gene3D" id="3.40.50.1820">
    <property type="entry name" value="alpha/beta hydrolase"/>
    <property type="match status" value="1"/>
</dbReference>
<evidence type="ECO:0000259" key="1">
    <source>
        <dbReference type="Pfam" id="PF00561"/>
    </source>
</evidence>
<dbReference type="HOGENOM" id="CLU_020336_35_1_3"/>
<evidence type="ECO:0000313" key="3">
    <source>
        <dbReference type="Proteomes" id="UP000027395"/>
    </source>
</evidence>
<dbReference type="STRING" id="388467.A19Y_2930"/>
<dbReference type="InterPro" id="IPR000639">
    <property type="entry name" value="Epox_hydrolase-like"/>
</dbReference>
<dbReference type="PRINTS" id="PR00412">
    <property type="entry name" value="EPOXHYDRLASE"/>
</dbReference>
<feature type="domain" description="AB hydrolase-1" evidence="1">
    <location>
        <begin position="29"/>
        <end position="139"/>
    </location>
</feature>
<proteinExistence type="predicted"/>
<protein>
    <submittedName>
        <fullName evidence="2">Hydrolase</fullName>
        <ecNumber evidence="2">3.8.1.5</ecNumber>
    </submittedName>
</protein>
<dbReference type="PATRIC" id="fig|388467.6.peg.2873"/>
<dbReference type="InterPro" id="IPR000073">
    <property type="entry name" value="AB_hydrolase_1"/>
</dbReference>
<dbReference type="PRINTS" id="PR00111">
    <property type="entry name" value="ABHYDROLASE"/>
</dbReference>
<dbReference type="GeneID" id="77288601"/>
<dbReference type="EMBL" id="CM002803">
    <property type="protein sequence ID" value="KEI67780.1"/>
    <property type="molecule type" value="Genomic_DNA"/>
</dbReference>
<dbReference type="SUPFAM" id="SSF53474">
    <property type="entry name" value="alpha/beta-Hydrolases"/>
    <property type="match status" value="1"/>
</dbReference>
<reference evidence="2 3" key="1">
    <citation type="journal article" date="2014" name="Appl. Environ. Microbiol.">
        <title>Elucidation of insertion elements encoded on plasmids and in vitro construction of shuttle vectors from the toxic cyanobacterium Planktothrix.</title>
        <authorList>
            <person name="Christiansen G."/>
            <person name="Goesmann A."/>
            <person name="Kurmayer R."/>
        </authorList>
    </citation>
    <scope>NUCLEOTIDE SEQUENCE [LARGE SCALE GENOMIC DNA]</scope>
    <source>
        <strain evidence="2 3">NIVA-CYA 126/8</strain>
    </source>
</reference>
<dbReference type="RefSeq" id="WP_042154997.1">
    <property type="nucleotide sequence ID" value="NZ_CM002803.1"/>
</dbReference>
<keyword evidence="3" id="KW-1185">Reference proteome</keyword>
<evidence type="ECO:0000313" key="2">
    <source>
        <dbReference type="EMBL" id="KEI67780.1"/>
    </source>
</evidence>
<dbReference type="EC" id="3.8.1.5" evidence="2"/>
<dbReference type="GO" id="GO:0018786">
    <property type="term" value="F:haloalkane dehalogenase activity"/>
    <property type="evidence" value="ECO:0007669"/>
    <property type="project" value="UniProtKB-EC"/>
</dbReference>